<feature type="transmembrane region" description="Helical" evidence="10">
    <location>
        <begin position="338"/>
        <end position="356"/>
    </location>
</feature>
<feature type="transmembrane region" description="Helical" evidence="10">
    <location>
        <begin position="70"/>
        <end position="91"/>
    </location>
</feature>
<gene>
    <name evidence="11" type="ORF">IAA08_00755</name>
</gene>
<evidence type="ECO:0000313" key="11">
    <source>
        <dbReference type="EMBL" id="HIZ06447.1"/>
    </source>
</evidence>
<feature type="transmembrane region" description="Helical" evidence="10">
    <location>
        <begin position="252"/>
        <end position="275"/>
    </location>
</feature>
<dbReference type="GO" id="GO:0005886">
    <property type="term" value="C:plasma membrane"/>
    <property type="evidence" value="ECO:0007669"/>
    <property type="project" value="UniProtKB-SubCell"/>
</dbReference>
<dbReference type="Pfam" id="PF01554">
    <property type="entry name" value="MatE"/>
    <property type="match status" value="2"/>
</dbReference>
<dbReference type="PIRSF" id="PIRSF006603">
    <property type="entry name" value="DinF"/>
    <property type="match status" value="1"/>
</dbReference>
<name>A0A9D2IET6_9FIRM</name>
<feature type="transmembrane region" description="Helical" evidence="10">
    <location>
        <begin position="111"/>
        <end position="130"/>
    </location>
</feature>
<proteinExistence type="inferred from homology"/>
<dbReference type="GO" id="GO:0046677">
    <property type="term" value="P:response to antibiotic"/>
    <property type="evidence" value="ECO:0007669"/>
    <property type="project" value="UniProtKB-KW"/>
</dbReference>
<feature type="transmembrane region" description="Helical" evidence="10">
    <location>
        <begin position="440"/>
        <end position="460"/>
    </location>
</feature>
<evidence type="ECO:0000256" key="10">
    <source>
        <dbReference type="SAM" id="Phobius"/>
    </source>
</evidence>
<dbReference type="InterPro" id="IPR051327">
    <property type="entry name" value="MATE_MepA_subfamily"/>
</dbReference>
<protein>
    <recommendedName>
        <fullName evidence="3">Multidrug export protein MepA</fullName>
    </recommendedName>
</protein>
<dbReference type="GO" id="GO:0042910">
    <property type="term" value="F:xenobiotic transmembrane transporter activity"/>
    <property type="evidence" value="ECO:0007669"/>
    <property type="project" value="InterPro"/>
</dbReference>
<reference evidence="11" key="1">
    <citation type="journal article" date="2021" name="PeerJ">
        <title>Extensive microbial diversity within the chicken gut microbiome revealed by metagenomics and culture.</title>
        <authorList>
            <person name="Gilroy R."/>
            <person name="Ravi A."/>
            <person name="Getino M."/>
            <person name="Pursley I."/>
            <person name="Horton D.L."/>
            <person name="Alikhan N.F."/>
            <person name="Baker D."/>
            <person name="Gharbi K."/>
            <person name="Hall N."/>
            <person name="Watson M."/>
            <person name="Adriaenssens E.M."/>
            <person name="Foster-Nyarko E."/>
            <person name="Jarju S."/>
            <person name="Secka A."/>
            <person name="Antonio M."/>
            <person name="Oren A."/>
            <person name="Chaudhuri R.R."/>
            <person name="La Ragione R."/>
            <person name="Hildebrand F."/>
            <person name="Pallen M.J."/>
        </authorList>
    </citation>
    <scope>NUCLEOTIDE SEQUENCE</scope>
    <source>
        <strain evidence="11">CHK192-9172</strain>
    </source>
</reference>
<dbReference type="AlphaFoldDB" id="A0A9D2IET6"/>
<keyword evidence="5" id="KW-1003">Cell membrane</keyword>
<dbReference type="CDD" id="cd13143">
    <property type="entry name" value="MATE_MepA_like"/>
    <property type="match status" value="1"/>
</dbReference>
<feature type="transmembrane region" description="Helical" evidence="10">
    <location>
        <begin position="295"/>
        <end position="317"/>
    </location>
</feature>
<evidence type="ECO:0000256" key="4">
    <source>
        <dbReference type="ARBA" id="ARBA00022448"/>
    </source>
</evidence>
<feature type="transmembrane region" description="Helical" evidence="10">
    <location>
        <begin position="417"/>
        <end position="434"/>
    </location>
</feature>
<dbReference type="InterPro" id="IPR048279">
    <property type="entry name" value="MdtK-like"/>
</dbReference>
<keyword evidence="4" id="KW-0813">Transport</keyword>
<dbReference type="PANTHER" id="PTHR43823">
    <property type="entry name" value="SPORULATION PROTEIN YKVU"/>
    <property type="match status" value="1"/>
</dbReference>
<dbReference type="InterPro" id="IPR045070">
    <property type="entry name" value="MATE_MepA-like"/>
</dbReference>
<dbReference type="PANTHER" id="PTHR43823:SF3">
    <property type="entry name" value="MULTIDRUG EXPORT PROTEIN MEPA"/>
    <property type="match status" value="1"/>
</dbReference>
<comment type="similarity">
    <text evidence="2">Belongs to the multi antimicrobial extrusion (MATE) (TC 2.A.66.1) family. MepA subfamily.</text>
</comment>
<evidence type="ECO:0000256" key="9">
    <source>
        <dbReference type="ARBA" id="ARBA00023251"/>
    </source>
</evidence>
<evidence type="ECO:0000256" key="6">
    <source>
        <dbReference type="ARBA" id="ARBA00022692"/>
    </source>
</evidence>
<evidence type="ECO:0000256" key="7">
    <source>
        <dbReference type="ARBA" id="ARBA00022989"/>
    </source>
</evidence>
<evidence type="ECO:0000256" key="1">
    <source>
        <dbReference type="ARBA" id="ARBA00004651"/>
    </source>
</evidence>
<keyword evidence="8 10" id="KW-0472">Membrane</keyword>
<comment type="caution">
    <text evidence="11">The sequence shown here is derived from an EMBL/GenBank/DDBJ whole genome shotgun (WGS) entry which is preliminary data.</text>
</comment>
<dbReference type="InterPro" id="IPR002528">
    <property type="entry name" value="MATE_fam"/>
</dbReference>
<keyword evidence="6 10" id="KW-0812">Transmembrane</keyword>
<feature type="transmembrane region" description="Helical" evidence="10">
    <location>
        <begin position="385"/>
        <end position="405"/>
    </location>
</feature>
<accession>A0A9D2IET6</accession>
<organism evidence="11 12">
    <name type="scientific">Candidatus Eubacterium avistercoris</name>
    <dbReference type="NCBI Taxonomy" id="2838567"/>
    <lineage>
        <taxon>Bacteria</taxon>
        <taxon>Bacillati</taxon>
        <taxon>Bacillota</taxon>
        <taxon>Clostridia</taxon>
        <taxon>Eubacteriales</taxon>
        <taxon>Eubacteriaceae</taxon>
        <taxon>Eubacterium</taxon>
    </lineage>
</organism>
<dbReference type="GO" id="GO:0015297">
    <property type="term" value="F:antiporter activity"/>
    <property type="evidence" value="ECO:0007669"/>
    <property type="project" value="InterPro"/>
</dbReference>
<dbReference type="NCBIfam" id="TIGR00797">
    <property type="entry name" value="matE"/>
    <property type="match status" value="1"/>
</dbReference>
<keyword evidence="9" id="KW-0046">Antibiotic resistance</keyword>
<dbReference type="EMBL" id="DXCH01000023">
    <property type="protein sequence ID" value="HIZ06447.1"/>
    <property type="molecule type" value="Genomic_DNA"/>
</dbReference>
<evidence type="ECO:0000256" key="8">
    <source>
        <dbReference type="ARBA" id="ARBA00023136"/>
    </source>
</evidence>
<feature type="transmembrane region" description="Helical" evidence="10">
    <location>
        <begin position="182"/>
        <end position="204"/>
    </location>
</feature>
<evidence type="ECO:0000313" key="12">
    <source>
        <dbReference type="Proteomes" id="UP000824024"/>
    </source>
</evidence>
<keyword evidence="7 10" id="KW-1133">Transmembrane helix</keyword>
<comment type="subcellular location">
    <subcellularLocation>
        <location evidence="1">Cell membrane</location>
        <topology evidence="1">Multi-pass membrane protein</topology>
    </subcellularLocation>
</comment>
<evidence type="ECO:0000256" key="5">
    <source>
        <dbReference type="ARBA" id="ARBA00022475"/>
    </source>
</evidence>
<feature type="transmembrane region" description="Helical" evidence="10">
    <location>
        <begin position="150"/>
        <end position="170"/>
    </location>
</feature>
<sequence length="483" mass="53179">MEETVEQKIQQEEEKQPQNPLGYKPIGKLLVSFSVPAIISCLINSIYNIVDQIFIGQGVGYLGNAATTVAFPVMTIILAFGTLIGAGSSAYAAIRLGEKREEEAERTLNNAFLFSIIVGILLMVFGLIFLNPILTLFGATENVMPYAHDYTSVILLGTPFNLLAIVLSNLARTDGHPRMSMYGMLIGAILNTILNPIYIFVFGLGVRGSAIATVTSQIISAIVLTQYFVRKSKKPIHMRLHIKYMKLERKRIIRFLILGISSGITQSVACIMQVVMNKSLVYYGDRSSITGDVALSAMGIVMKIALIMAAFGIGIGIGAQPIMGFNRGAEKYDRIRKTYLTGVAFATILIFIVWIFCQTMPEQIISIFGNEGPEFTDFAVNCLKIYLFCIFCSGFQIVSTTYFQATGQPVKASILSMLRQLLLLIPLLLILPIFMGLRGILFSAPIADAGSAVIVALFIIPEMKKLNRKIREQKEMSKKLTCN</sequence>
<feature type="transmembrane region" description="Helical" evidence="10">
    <location>
        <begin position="29"/>
        <end position="50"/>
    </location>
</feature>
<feature type="transmembrane region" description="Helical" evidence="10">
    <location>
        <begin position="210"/>
        <end position="229"/>
    </location>
</feature>
<evidence type="ECO:0000256" key="2">
    <source>
        <dbReference type="ARBA" id="ARBA00008417"/>
    </source>
</evidence>
<evidence type="ECO:0000256" key="3">
    <source>
        <dbReference type="ARBA" id="ARBA00022106"/>
    </source>
</evidence>
<reference evidence="11" key="2">
    <citation type="submission" date="2021-04" db="EMBL/GenBank/DDBJ databases">
        <authorList>
            <person name="Gilroy R."/>
        </authorList>
    </citation>
    <scope>NUCLEOTIDE SEQUENCE</scope>
    <source>
        <strain evidence="11">CHK192-9172</strain>
    </source>
</reference>
<dbReference type="Proteomes" id="UP000824024">
    <property type="component" value="Unassembled WGS sequence"/>
</dbReference>